<keyword evidence="1" id="KW-0328">Glycosyltransferase</keyword>
<evidence type="ECO:0000256" key="1">
    <source>
        <dbReference type="ARBA" id="ARBA00022676"/>
    </source>
</evidence>
<keyword evidence="2 4" id="KW-0808">Transferase</keyword>
<feature type="domain" description="Glycosyltransferase subfamily 4-like N-terminal" evidence="3">
    <location>
        <begin position="12"/>
        <end position="159"/>
    </location>
</feature>
<dbReference type="Pfam" id="PF13692">
    <property type="entry name" value="Glyco_trans_1_4"/>
    <property type="match status" value="1"/>
</dbReference>
<dbReference type="Gene3D" id="3.40.50.2000">
    <property type="entry name" value="Glycogen Phosphorylase B"/>
    <property type="match status" value="2"/>
</dbReference>
<dbReference type="OrthoDB" id="9792269at2"/>
<dbReference type="GO" id="GO:0009103">
    <property type="term" value="P:lipopolysaccharide biosynthetic process"/>
    <property type="evidence" value="ECO:0007669"/>
    <property type="project" value="TreeGrafter"/>
</dbReference>
<evidence type="ECO:0000259" key="3">
    <source>
        <dbReference type="Pfam" id="PF13579"/>
    </source>
</evidence>
<sequence length="380" mass="41902">MIGTRGVPAAYGGFETAVEEVSRRLVDRGHEVTVYTRGSAQRQPSHLGIRLVHLPAVPQKQLETLSHTGISTLHAVLGRPPEVAFVFNAANAPFLPLLRVRGIPVALHMDGLEWKRAKWGKRGREYYRWAEEFGVRNADALIADAPGIADYYAHQFGIATELIRYGAPIQEKVPTGELDRLGLVPDGYHLVVARFEPENHVLDIVQGYHSSSASKALVVVGSAPYSAAYKQAIEAIANSDRRIRLLGGVYDQDVLDALYFHAYSYLHGHSVGGTNPSLLRAMGAGTAVIAYDVVFNREVLSDRGWYFREAEGVTAALALTESDEDQVHLLGEQLRVSASRDFSWNDVALAYEDLAHRLAQGQTLRSVGRRPRRVSVDWDA</sequence>
<organism evidence="4 5">
    <name type="scientific">Tessaracoccus antarcticus</name>
    <dbReference type="NCBI Taxonomy" id="2479848"/>
    <lineage>
        <taxon>Bacteria</taxon>
        <taxon>Bacillati</taxon>
        <taxon>Actinomycetota</taxon>
        <taxon>Actinomycetes</taxon>
        <taxon>Propionibacteriales</taxon>
        <taxon>Propionibacteriaceae</taxon>
        <taxon>Tessaracoccus</taxon>
    </lineage>
</organism>
<dbReference type="InterPro" id="IPR028098">
    <property type="entry name" value="Glyco_trans_4-like_N"/>
</dbReference>
<dbReference type="PANTHER" id="PTHR46401">
    <property type="entry name" value="GLYCOSYLTRANSFERASE WBBK-RELATED"/>
    <property type="match status" value="1"/>
</dbReference>
<proteinExistence type="predicted"/>
<dbReference type="EMBL" id="REFW01000004">
    <property type="protein sequence ID" value="RMB58449.1"/>
    <property type="molecule type" value="Genomic_DNA"/>
</dbReference>
<accession>A0A3M0GBL9</accession>
<dbReference type="RefSeq" id="WP_121902486.1">
    <property type="nucleotide sequence ID" value="NZ_REFW01000004.1"/>
</dbReference>
<dbReference type="GO" id="GO:0016757">
    <property type="term" value="F:glycosyltransferase activity"/>
    <property type="evidence" value="ECO:0007669"/>
    <property type="project" value="UniProtKB-KW"/>
</dbReference>
<evidence type="ECO:0000256" key="2">
    <source>
        <dbReference type="ARBA" id="ARBA00022679"/>
    </source>
</evidence>
<reference evidence="4 5" key="1">
    <citation type="submission" date="2018-10" db="EMBL/GenBank/DDBJ databases">
        <title>Tessaracoccus antarcticuss sp. nov., isolated from sediment.</title>
        <authorList>
            <person name="Zhou L.Y."/>
            <person name="Du Z.J."/>
        </authorList>
    </citation>
    <scope>NUCLEOTIDE SEQUENCE [LARGE SCALE GENOMIC DNA]</scope>
    <source>
        <strain evidence="4 5">JDX10</strain>
    </source>
</reference>
<dbReference type="SUPFAM" id="SSF53756">
    <property type="entry name" value="UDP-Glycosyltransferase/glycogen phosphorylase"/>
    <property type="match status" value="1"/>
</dbReference>
<dbReference type="Proteomes" id="UP000275256">
    <property type="component" value="Unassembled WGS sequence"/>
</dbReference>
<gene>
    <name evidence="4" type="ORF">EAX62_13055</name>
</gene>
<dbReference type="PANTHER" id="PTHR46401:SF2">
    <property type="entry name" value="GLYCOSYLTRANSFERASE WBBK-RELATED"/>
    <property type="match status" value="1"/>
</dbReference>
<keyword evidence="5" id="KW-1185">Reference proteome</keyword>
<evidence type="ECO:0000313" key="5">
    <source>
        <dbReference type="Proteomes" id="UP000275256"/>
    </source>
</evidence>
<dbReference type="Pfam" id="PF13579">
    <property type="entry name" value="Glyco_trans_4_4"/>
    <property type="match status" value="1"/>
</dbReference>
<protein>
    <submittedName>
        <fullName evidence="4">Glycosyltransferase family 1 protein</fullName>
    </submittedName>
</protein>
<name>A0A3M0GBL9_9ACTN</name>
<comment type="caution">
    <text evidence="4">The sequence shown here is derived from an EMBL/GenBank/DDBJ whole genome shotgun (WGS) entry which is preliminary data.</text>
</comment>
<dbReference type="AlphaFoldDB" id="A0A3M0GBL9"/>
<evidence type="ECO:0000313" key="4">
    <source>
        <dbReference type="EMBL" id="RMB58449.1"/>
    </source>
</evidence>